<sequence>MNGRVHPYALTWDVEQRDGPESDTGAITKYTIPALIIRDQGYQPIVPRNFASVDYFPAIPPVITFTGPV</sequence>
<evidence type="ECO:0000313" key="2">
    <source>
        <dbReference type="Proteomes" id="UP000288429"/>
    </source>
</evidence>
<organism evidence="1 2">
    <name type="scientific">Fusarium ambrosium</name>
    <dbReference type="NCBI Taxonomy" id="131363"/>
    <lineage>
        <taxon>Eukaryota</taxon>
        <taxon>Fungi</taxon>
        <taxon>Dikarya</taxon>
        <taxon>Ascomycota</taxon>
        <taxon>Pezizomycotina</taxon>
        <taxon>Sordariomycetes</taxon>
        <taxon>Hypocreomycetidae</taxon>
        <taxon>Hypocreales</taxon>
        <taxon>Nectriaceae</taxon>
        <taxon>Fusarium</taxon>
        <taxon>Fusarium solani species complex</taxon>
    </lineage>
</organism>
<name>A0A428S8E6_9HYPO</name>
<feature type="non-terminal residue" evidence="1">
    <location>
        <position position="69"/>
    </location>
</feature>
<accession>A0A428S8E6</accession>
<reference evidence="1 2" key="1">
    <citation type="submission" date="2017-06" db="EMBL/GenBank/DDBJ databases">
        <title>Cmopartive genomic analysis of Ambrosia Fusariam Clade fungi.</title>
        <authorList>
            <person name="Stajich J.E."/>
            <person name="Carrillo J."/>
            <person name="Kijimoto T."/>
            <person name="Eskalen A."/>
            <person name="O'Donnell K."/>
            <person name="Kasson M."/>
        </authorList>
    </citation>
    <scope>NUCLEOTIDE SEQUENCE [LARGE SCALE GENOMIC DNA]</scope>
    <source>
        <strain evidence="1 2">NRRL 20438</strain>
    </source>
</reference>
<evidence type="ECO:0000313" key="1">
    <source>
        <dbReference type="EMBL" id="RSL86105.1"/>
    </source>
</evidence>
<dbReference type="AlphaFoldDB" id="A0A428S8E6"/>
<gene>
    <name evidence="1" type="ORF">CDV31_016453</name>
</gene>
<dbReference type="EMBL" id="NIZV01000541">
    <property type="protein sequence ID" value="RSL86105.1"/>
    <property type="molecule type" value="Genomic_DNA"/>
</dbReference>
<protein>
    <submittedName>
        <fullName evidence="1">Uncharacterized protein</fullName>
    </submittedName>
</protein>
<dbReference type="Proteomes" id="UP000288429">
    <property type="component" value="Unassembled WGS sequence"/>
</dbReference>
<comment type="caution">
    <text evidence="1">The sequence shown here is derived from an EMBL/GenBank/DDBJ whole genome shotgun (WGS) entry which is preliminary data.</text>
</comment>
<proteinExistence type="predicted"/>
<keyword evidence="2" id="KW-1185">Reference proteome</keyword>